<dbReference type="Proteomes" id="UP001605036">
    <property type="component" value="Unassembled WGS sequence"/>
</dbReference>
<evidence type="ECO:0000313" key="2">
    <source>
        <dbReference type="EMBL" id="KAL2612844.1"/>
    </source>
</evidence>
<gene>
    <name evidence="2" type="ORF">R1flu_024536</name>
</gene>
<reference evidence="2 3" key="1">
    <citation type="submission" date="2024-09" db="EMBL/GenBank/DDBJ databases">
        <title>Chromosome-scale assembly of Riccia fluitans.</title>
        <authorList>
            <person name="Paukszto L."/>
            <person name="Sawicki J."/>
            <person name="Karawczyk K."/>
            <person name="Piernik-Szablinska J."/>
            <person name="Szczecinska M."/>
            <person name="Mazdziarz M."/>
        </authorList>
    </citation>
    <scope>NUCLEOTIDE SEQUENCE [LARGE SCALE GENOMIC DNA]</scope>
    <source>
        <strain evidence="2">Rf_01</strain>
        <tissue evidence="2">Aerial parts of the thallus</tissue>
    </source>
</reference>
<comment type="caution">
    <text evidence="2">The sequence shown here is derived from an EMBL/GenBank/DDBJ whole genome shotgun (WGS) entry which is preliminary data.</text>
</comment>
<accession>A0ABD1XV67</accession>
<protein>
    <submittedName>
        <fullName evidence="2">Uncharacterized protein</fullName>
    </submittedName>
</protein>
<dbReference type="AlphaFoldDB" id="A0ABD1XV67"/>
<sequence>MDSMEGGARVGDNRSSGIGERQGFQPRMRGATQTLLPFPSVVQPLERPNFRGLGVPEPRSDLSIKVWEQYDLFRG</sequence>
<organism evidence="2 3">
    <name type="scientific">Riccia fluitans</name>
    <dbReference type="NCBI Taxonomy" id="41844"/>
    <lineage>
        <taxon>Eukaryota</taxon>
        <taxon>Viridiplantae</taxon>
        <taxon>Streptophyta</taxon>
        <taxon>Embryophyta</taxon>
        <taxon>Marchantiophyta</taxon>
        <taxon>Marchantiopsida</taxon>
        <taxon>Marchantiidae</taxon>
        <taxon>Marchantiales</taxon>
        <taxon>Ricciaceae</taxon>
        <taxon>Riccia</taxon>
    </lineage>
</organism>
<feature type="region of interest" description="Disordered" evidence="1">
    <location>
        <begin position="1"/>
        <end position="29"/>
    </location>
</feature>
<proteinExistence type="predicted"/>
<dbReference type="EMBL" id="JBHFFA010000007">
    <property type="protein sequence ID" value="KAL2612844.1"/>
    <property type="molecule type" value="Genomic_DNA"/>
</dbReference>
<evidence type="ECO:0000256" key="1">
    <source>
        <dbReference type="SAM" id="MobiDB-lite"/>
    </source>
</evidence>
<name>A0ABD1XV67_9MARC</name>
<evidence type="ECO:0000313" key="3">
    <source>
        <dbReference type="Proteomes" id="UP001605036"/>
    </source>
</evidence>
<keyword evidence="3" id="KW-1185">Reference proteome</keyword>